<gene>
    <name evidence="1" type="ORF">PLA107_032425</name>
</gene>
<keyword evidence="1" id="KW-0614">Plasmid</keyword>
<sequence length="200" mass="21813">MTQIKSVIMLMLQPDMSEVESGRVEPYRIAIPELKFGDLKSFFDQEINAGCKIELKVANDYLDLASLEATKMSGGNIQALLQYCATAVSVSPPKKGQAKVLDVAKAWADGPLLEDRRHAAPPRVIFLEASASSIVNMGIWIDTIQKAVGSFQNQSGMRPSMKKGLEAFFGVPFLPYGMISHQPAVSSEQIKRALRGTLLG</sequence>
<dbReference type="Proteomes" id="UP000006426">
    <property type="component" value="Plasmid pmppla107"/>
</dbReference>
<evidence type="ECO:0000313" key="2">
    <source>
        <dbReference type="Proteomes" id="UP000006426"/>
    </source>
</evidence>
<evidence type="ECO:0000313" key="1">
    <source>
        <dbReference type="EMBL" id="AXH59933.1"/>
    </source>
</evidence>
<dbReference type="RefSeq" id="WP_005741750.1">
    <property type="nucleotide sequence ID" value="NZ_CP031226.1"/>
</dbReference>
<proteinExistence type="predicted"/>
<protein>
    <submittedName>
        <fullName evidence="1">Uncharacterized protein</fullName>
    </submittedName>
</protein>
<organism evidence="1 2">
    <name type="scientific">Pseudomonas amygdali pv. lachrymans str. M301315</name>
    <dbReference type="NCBI Taxonomy" id="629260"/>
    <lineage>
        <taxon>Bacteria</taxon>
        <taxon>Pseudomonadati</taxon>
        <taxon>Pseudomonadota</taxon>
        <taxon>Gammaproteobacteria</taxon>
        <taxon>Pseudomonadales</taxon>
        <taxon>Pseudomonadaceae</taxon>
        <taxon>Pseudomonas</taxon>
        <taxon>Pseudomonas amygdali</taxon>
    </lineage>
</organism>
<reference evidence="1 2" key="1">
    <citation type="journal article" date="2011" name="PLoS Pathog.">
        <title>Dynamic evolution of pathogenicity revealed by sequencing and comparative genomics of 19 Pseudomonas syringae isolates.</title>
        <authorList>
            <person name="Baltrus D.A."/>
            <person name="Nishimura M.T."/>
            <person name="Romanchuk A."/>
            <person name="Chang J.H."/>
            <person name="Mukhtar M.S."/>
            <person name="Cherkis K."/>
            <person name="Roach J."/>
            <person name="Grant S.R."/>
            <person name="Jones C.D."/>
            <person name="Dangl J.L."/>
        </authorList>
    </citation>
    <scope>NUCLEOTIDE SEQUENCE [LARGE SCALE GENOMIC DNA]</scope>
    <source>
        <strain evidence="1 2">M301315</strain>
    </source>
</reference>
<accession>A0AAD0V9P1</accession>
<dbReference type="EMBL" id="CP031226">
    <property type="protein sequence ID" value="AXH59933.1"/>
    <property type="molecule type" value="Genomic_DNA"/>
</dbReference>
<dbReference type="GeneID" id="39474724"/>
<geneLocation type="plasmid" evidence="2">
    <name>pmppla107</name>
</geneLocation>
<dbReference type="AlphaFoldDB" id="A0AAD0V9P1"/>
<name>A0AAD0V9P1_PSEAV</name>